<dbReference type="SUPFAM" id="SSF52540">
    <property type="entry name" value="P-loop containing nucleoside triphosphate hydrolases"/>
    <property type="match status" value="1"/>
</dbReference>
<organism evidence="6 7">
    <name type="scientific">Lacticaseibacillus thailandensis DSM 22698 = JCM 13996</name>
    <dbReference type="NCBI Taxonomy" id="1423810"/>
    <lineage>
        <taxon>Bacteria</taxon>
        <taxon>Bacillati</taxon>
        <taxon>Bacillota</taxon>
        <taxon>Bacilli</taxon>
        <taxon>Lactobacillales</taxon>
        <taxon>Lactobacillaceae</taxon>
        <taxon>Lacticaseibacillus</taxon>
    </lineage>
</organism>
<evidence type="ECO:0000313" key="7">
    <source>
        <dbReference type="Proteomes" id="UP000051789"/>
    </source>
</evidence>
<dbReference type="STRING" id="1423810.FD19_GL001226"/>
<dbReference type="Proteomes" id="UP000051789">
    <property type="component" value="Unassembled WGS sequence"/>
</dbReference>
<evidence type="ECO:0000259" key="5">
    <source>
        <dbReference type="Pfam" id="PF13614"/>
    </source>
</evidence>
<accession>A0A0R2CHD0</accession>
<name>A0A0R2CHD0_9LACO</name>
<dbReference type="PIRSF" id="PIRSF009320">
    <property type="entry name" value="Nuc_binding_HP_1000"/>
    <property type="match status" value="1"/>
</dbReference>
<comment type="catalytic activity">
    <reaction evidence="2">
        <text>ATP + H2O = ADP + phosphate + H(+)</text>
        <dbReference type="Rhea" id="RHEA:13065"/>
        <dbReference type="ChEBI" id="CHEBI:15377"/>
        <dbReference type="ChEBI" id="CHEBI:15378"/>
        <dbReference type="ChEBI" id="CHEBI:30616"/>
        <dbReference type="ChEBI" id="CHEBI:43474"/>
        <dbReference type="ChEBI" id="CHEBI:456216"/>
    </reaction>
</comment>
<comment type="subunit">
    <text evidence="3">Dimerizes in the presence of ATP but not ADP; ATP-binding is required for double-stranded (ds)DNA-binding. Interacts with DnaA.</text>
</comment>
<sequence length="259" mass="27917">MEVNMAHVIAVANQKGGVGKTTTTVNLGACLANAGKHVLIVDADAQGNATSGVGIDKPRVEKDIYDVLVDEEPITSAILHTDHPGLDIVPATIQLAGAEIELTSQMAREMRLKLGLAPVRADYDYILIDCPPSLGQLAINAFTATDTILIPVQSEYYALEGLSQLLNTVKLVQKHFNPDLAIEGVLLTMFDARTKLGNQVITEVRSHFGDKVYHTVIPRLTRLAEAPSYGQPIVDFDPKSRAAAVYEDLAREVLAAHGE</sequence>
<dbReference type="FunFam" id="3.40.50.300:FF:000285">
    <property type="entry name" value="Sporulation initiation inhibitor Soj"/>
    <property type="match status" value="1"/>
</dbReference>
<dbReference type="CDD" id="cd02042">
    <property type="entry name" value="ParAB_family"/>
    <property type="match status" value="1"/>
</dbReference>
<dbReference type="PATRIC" id="fig|1423810.4.peg.1262"/>
<dbReference type="Gene3D" id="3.40.50.300">
    <property type="entry name" value="P-loop containing nucleotide triphosphate hydrolases"/>
    <property type="match status" value="1"/>
</dbReference>
<reference evidence="6 7" key="1">
    <citation type="journal article" date="2015" name="Genome Announc.">
        <title>Expanding the biotechnology potential of lactobacilli through comparative genomics of 213 strains and associated genera.</title>
        <authorList>
            <person name="Sun Z."/>
            <person name="Harris H.M."/>
            <person name="McCann A."/>
            <person name="Guo C."/>
            <person name="Argimon S."/>
            <person name="Zhang W."/>
            <person name="Yang X."/>
            <person name="Jeffery I.B."/>
            <person name="Cooney J.C."/>
            <person name="Kagawa T.F."/>
            <person name="Liu W."/>
            <person name="Song Y."/>
            <person name="Salvetti E."/>
            <person name="Wrobel A."/>
            <person name="Rasinkangas P."/>
            <person name="Parkhill J."/>
            <person name="Rea M.C."/>
            <person name="O'Sullivan O."/>
            <person name="Ritari J."/>
            <person name="Douillard F.P."/>
            <person name="Paul Ross R."/>
            <person name="Yang R."/>
            <person name="Briner A.E."/>
            <person name="Felis G.E."/>
            <person name="de Vos W.M."/>
            <person name="Barrangou R."/>
            <person name="Klaenhammer T.R."/>
            <person name="Caufield P.W."/>
            <person name="Cui Y."/>
            <person name="Zhang H."/>
            <person name="O'Toole P.W."/>
        </authorList>
    </citation>
    <scope>NUCLEOTIDE SEQUENCE [LARGE SCALE GENOMIC DNA]</scope>
    <source>
        <strain evidence="6 7">DSM 22698</strain>
    </source>
</reference>
<comment type="caution">
    <text evidence="6">The sequence shown here is derived from an EMBL/GenBank/DDBJ whole genome shotgun (WGS) entry which is preliminary data.</text>
</comment>
<dbReference type="PANTHER" id="PTHR13696:SF52">
    <property type="entry name" value="PARA FAMILY PROTEIN CT_582"/>
    <property type="match status" value="1"/>
</dbReference>
<gene>
    <name evidence="6" type="ORF">FD19_GL001226</name>
</gene>
<feature type="domain" description="AAA" evidence="5">
    <location>
        <begin position="7"/>
        <end position="182"/>
    </location>
</feature>
<dbReference type="InterPro" id="IPR050678">
    <property type="entry name" value="DNA_Partitioning_ATPase"/>
</dbReference>
<dbReference type="Pfam" id="PF13614">
    <property type="entry name" value="AAA_31"/>
    <property type="match status" value="1"/>
</dbReference>
<evidence type="ECO:0000256" key="4">
    <source>
        <dbReference type="ARBA" id="ARBA00071824"/>
    </source>
</evidence>
<evidence type="ECO:0000256" key="3">
    <source>
        <dbReference type="ARBA" id="ARBA00062323"/>
    </source>
</evidence>
<keyword evidence="7" id="KW-1185">Reference proteome</keyword>
<evidence type="ECO:0000313" key="6">
    <source>
        <dbReference type="EMBL" id="KRM87075.1"/>
    </source>
</evidence>
<proteinExistence type="inferred from homology"/>
<dbReference type="InterPro" id="IPR025669">
    <property type="entry name" value="AAA_dom"/>
</dbReference>
<evidence type="ECO:0000256" key="1">
    <source>
        <dbReference type="ARBA" id="ARBA00006976"/>
    </source>
</evidence>
<evidence type="ECO:0000256" key="2">
    <source>
        <dbReference type="ARBA" id="ARBA00049360"/>
    </source>
</evidence>
<dbReference type="EMBL" id="AYZK01000003">
    <property type="protein sequence ID" value="KRM87075.1"/>
    <property type="molecule type" value="Genomic_DNA"/>
</dbReference>
<protein>
    <recommendedName>
        <fullName evidence="4">Sporulation initiation inhibitor protein Soj</fullName>
    </recommendedName>
</protein>
<dbReference type="AlphaFoldDB" id="A0A0R2CHD0"/>
<dbReference type="InterPro" id="IPR027417">
    <property type="entry name" value="P-loop_NTPase"/>
</dbReference>
<comment type="similarity">
    <text evidence="1">Belongs to the ParA family.</text>
</comment>
<dbReference type="PANTHER" id="PTHR13696">
    <property type="entry name" value="P-LOOP CONTAINING NUCLEOSIDE TRIPHOSPHATE HYDROLASE"/>
    <property type="match status" value="1"/>
</dbReference>